<name>A0A4U6CXU5_9BACT</name>
<dbReference type="Proteomes" id="UP000304900">
    <property type="component" value="Unassembled WGS sequence"/>
</dbReference>
<dbReference type="OrthoDB" id="958801at2"/>
<comment type="caution">
    <text evidence="1">The sequence shown here is derived from an EMBL/GenBank/DDBJ whole genome shotgun (WGS) entry which is preliminary data.</text>
</comment>
<proteinExistence type="predicted"/>
<dbReference type="EMBL" id="SZVO01000011">
    <property type="protein sequence ID" value="TKT89690.1"/>
    <property type="molecule type" value="Genomic_DNA"/>
</dbReference>
<reference evidence="1 2" key="1">
    <citation type="submission" date="2019-05" db="EMBL/GenBank/DDBJ databases">
        <title>Dyadobacter AR-3-8 sp. nov., isolated from arctic soil.</title>
        <authorList>
            <person name="Chaudhary D.K."/>
        </authorList>
    </citation>
    <scope>NUCLEOTIDE SEQUENCE [LARGE SCALE GENOMIC DNA]</scope>
    <source>
        <strain evidence="1 2">AR-3-8</strain>
    </source>
</reference>
<organism evidence="1 2">
    <name type="scientific">Dyadobacter frigoris</name>
    <dbReference type="NCBI Taxonomy" id="2576211"/>
    <lineage>
        <taxon>Bacteria</taxon>
        <taxon>Pseudomonadati</taxon>
        <taxon>Bacteroidota</taxon>
        <taxon>Cytophagia</taxon>
        <taxon>Cytophagales</taxon>
        <taxon>Spirosomataceae</taxon>
        <taxon>Dyadobacter</taxon>
    </lineage>
</organism>
<evidence type="ECO:0000313" key="1">
    <source>
        <dbReference type="EMBL" id="TKT89690.1"/>
    </source>
</evidence>
<sequence>MKNRFILSLALVSVLFLSGCGGKKEEEEEKEAPANAVEALQQFADKAKTMQNKEAVDPVDFRKLKELLPEKAEGMSRTEATGEKNGAMGFTISRAEAKYSGDGDASAHVEIFDTGGVAGVATMALAAWTMADIDKETATGYEKTTKLEGYKGYEKYDNQNKSGELNVLVADRFVVNVNGNNLSVDQLKSILSAIDLDKLSGLK</sequence>
<evidence type="ECO:0000313" key="2">
    <source>
        <dbReference type="Proteomes" id="UP000304900"/>
    </source>
</evidence>
<dbReference type="RefSeq" id="WP_137342322.1">
    <property type="nucleotide sequence ID" value="NZ_BSQH01000009.1"/>
</dbReference>
<gene>
    <name evidence="1" type="ORF">FDK13_22820</name>
</gene>
<keyword evidence="2" id="KW-1185">Reference proteome</keyword>
<dbReference type="PROSITE" id="PS51257">
    <property type="entry name" value="PROKAR_LIPOPROTEIN"/>
    <property type="match status" value="1"/>
</dbReference>
<dbReference type="AlphaFoldDB" id="A0A4U6CXU5"/>
<accession>A0A4U6CXU5</accession>
<protein>
    <submittedName>
        <fullName evidence="1">Uncharacterized protein</fullName>
    </submittedName>
</protein>